<dbReference type="InterPro" id="IPR001789">
    <property type="entry name" value="Sig_transdc_resp-reg_receiver"/>
</dbReference>
<dbReference type="InterPro" id="IPR035965">
    <property type="entry name" value="PAS-like_dom_sf"/>
</dbReference>
<dbReference type="Gene3D" id="3.30.565.10">
    <property type="entry name" value="Histidine kinase-like ATPase, C-terminal domain"/>
    <property type="match status" value="1"/>
</dbReference>
<dbReference type="InterPro" id="IPR003661">
    <property type="entry name" value="HisK_dim/P_dom"/>
</dbReference>
<keyword evidence="7" id="KW-0547">Nucleotide-binding</keyword>
<evidence type="ECO:0000256" key="7">
    <source>
        <dbReference type="ARBA" id="ARBA00022741"/>
    </source>
</evidence>
<feature type="domain" description="PAS" evidence="17">
    <location>
        <begin position="444"/>
        <end position="520"/>
    </location>
</feature>
<dbReference type="Pfam" id="PF08447">
    <property type="entry name" value="PAS_3"/>
    <property type="match status" value="2"/>
</dbReference>
<sequence>MKRPGFLDPAKPWGSVYARLVCFALLCTLPVFLLMGLDFQRESQRSRAAGLAQVDQLSDTLERRLEQDFVSAETVAQAMGALELDQHGCDAALRRALAVAGPRISNLAIVSPAGQMLCSAVYPARANNLADRPYFQQALQTRQPVLSGFTIGRMSGKAGLQLAVPVLGADGRVTAVAVVGLTAATVVAGLPRQPELPLPLELFDRSGVLVSSSSDSPELQPGQNFAASEIFVRRQALTRAEAELPGLDGVPRVYRARAVHFRGQTVLWAISGADVQALAAGAQAAVWRDVIVVLLLALAVAAVAVLATRPLVLRPHELELRNARRLARLGTWFRDTKSGALEWSEETFELFGRDPALGVPSLDGRAGIMTPDSLALLLSSSRRVLEQGEPFEIEVEAVRPDHRPCWILARGEAVRDRVGRISGVRGTVLDITERKLAAQAVQRSQRQLRLLMDGLGPAMFVGLLTPDGVLVEINRSPLRAVGIEARDVLGKHFAETPWWCVSPQVQQQLRAAIERAAQGEASQYEVRVQGIGEELIDIDFSLQPLRDEAGKVIFLIPSANVITERKRAETALRESESEFRALAESMPQIVWMTRPDGWNIYFNQRWSDYTGLTVAESSGHGWNKPFHPEDQQRAWDAWQLATTTVSTYMLECRLRRADGAYRWWLLRGIAQRGAAGQVLKWVGTCTDIHDIKLAELEVLRANRELRQQKMELQVLFDLTPAAILFKDTENRILRINRRGAQLGGFEVAEVEGRSASEIFPEDAAASLLADQEVIRSGEPQLGFIRQMRSRPGPEVWMQTDRVPYRDDTGQIIGIVIMAQDVSDRKRDQDALRVLNTDLESRVRQRTAELTLARSEAELASGAKSDFLAAMSHEIRTPMSGMLGLLELLELGDLDDGQKSTLTVARDSGTSLMRIIDDILDFSKIEANSLELNLVAGSVASVVTNACRLHAQVISSKKLVLRTDISAHISPLLSFDPLRLGQILNNFLNNAIKFTAAGSIDVSVELMGWRDEMEELRFVVRDTGIGMTPAQVDRLFQPFVQAAAETSAKFGGTGLGLVICRRLAELMGGAVEVESELGVGTSMVLRLPFEVCKATGALRPEHSDHEALRRLVAGRRIAPSVEAAQADGSLLLIVDDHPTNRTVLLRQAAALGYAAEIAEDGAQALAAWRSGRFAAVITDCSMPVMDGYQLARAIRAAESHGTGERVPIVACTANALPSAAEFCFSVGMDACLVKPASLADLSAILARWVPLGGEAGPTERAAAAAPLPPALPKRRGLLDLALLAEISGGDPAAQADMLLDLRQANDADAAALREGFAAQDYAVVVQFAHRIRGSCLMLGATSLGEAGCRIEKAAAAGQAADLGVAMASFDAELQRLNAYLETVSRLPPRLLET</sequence>
<dbReference type="PRINTS" id="PR00344">
    <property type="entry name" value="BCTRLSENSOR"/>
</dbReference>
<dbReference type="NCBIfam" id="TIGR00229">
    <property type="entry name" value="sensory_box"/>
    <property type="match status" value="3"/>
</dbReference>
<dbReference type="SMART" id="SM00387">
    <property type="entry name" value="HATPase_c"/>
    <property type="match status" value="1"/>
</dbReference>
<dbReference type="InterPro" id="IPR013656">
    <property type="entry name" value="PAS_4"/>
</dbReference>
<protein>
    <recommendedName>
        <fullName evidence="3">histidine kinase</fullName>
        <ecNumber evidence="3">2.7.13.3</ecNumber>
    </recommendedName>
</protein>
<dbReference type="CDD" id="cd00082">
    <property type="entry name" value="HisKA"/>
    <property type="match status" value="1"/>
</dbReference>
<keyword evidence="11 14" id="KW-0472">Membrane</keyword>
<dbReference type="RefSeq" id="WP_376847940.1">
    <property type="nucleotide sequence ID" value="NZ_JBHSMF010000002.1"/>
</dbReference>
<feature type="domain" description="Response regulatory" evidence="16">
    <location>
        <begin position="1129"/>
        <end position="1248"/>
    </location>
</feature>
<dbReference type="Gene3D" id="2.10.70.100">
    <property type="match status" value="1"/>
</dbReference>
<feature type="domain" description="PAC" evidence="18">
    <location>
        <begin position="648"/>
        <end position="700"/>
    </location>
</feature>
<dbReference type="SUPFAM" id="SSF55785">
    <property type="entry name" value="PYP-like sensor domain (PAS domain)"/>
    <property type="match status" value="4"/>
</dbReference>
<evidence type="ECO:0000256" key="6">
    <source>
        <dbReference type="ARBA" id="ARBA00022692"/>
    </source>
</evidence>
<dbReference type="InterPro" id="IPR013655">
    <property type="entry name" value="PAS_fold_3"/>
</dbReference>
<feature type="domain" description="PAC" evidence="18">
    <location>
        <begin position="777"/>
        <end position="833"/>
    </location>
</feature>
<dbReference type="CDD" id="cd17546">
    <property type="entry name" value="REC_hyHK_CKI1_RcsC-like"/>
    <property type="match status" value="1"/>
</dbReference>
<dbReference type="InterPro" id="IPR001610">
    <property type="entry name" value="PAC"/>
</dbReference>
<feature type="domain" description="PAC" evidence="18">
    <location>
        <begin position="391"/>
        <end position="443"/>
    </location>
</feature>
<feature type="domain" description="PAS" evidence="17">
    <location>
        <begin position="575"/>
        <end position="632"/>
    </location>
</feature>
<evidence type="ECO:0000313" key="20">
    <source>
        <dbReference type="EMBL" id="MFC5495903.1"/>
    </source>
</evidence>
<evidence type="ECO:0000256" key="14">
    <source>
        <dbReference type="SAM" id="Phobius"/>
    </source>
</evidence>
<dbReference type="Pfam" id="PF02518">
    <property type="entry name" value="HATPase_c"/>
    <property type="match status" value="1"/>
</dbReference>
<dbReference type="EMBL" id="JBHSMF010000002">
    <property type="protein sequence ID" value="MFC5495903.1"/>
    <property type="molecule type" value="Genomic_DNA"/>
</dbReference>
<feature type="modified residue" description="Phosphohistidine" evidence="12">
    <location>
        <position position="1328"/>
    </location>
</feature>
<comment type="catalytic activity">
    <reaction evidence="1">
        <text>ATP + protein L-histidine = ADP + protein N-phospho-L-histidine.</text>
        <dbReference type="EC" id="2.7.13.3"/>
    </reaction>
</comment>
<keyword evidence="10" id="KW-0902">Two-component regulatory system</keyword>
<comment type="subcellular location">
    <subcellularLocation>
        <location evidence="2">Cell membrane</location>
        <topology evidence="2">Multi-pass membrane protein</topology>
    </subcellularLocation>
</comment>
<evidence type="ECO:0000256" key="13">
    <source>
        <dbReference type="PROSITE-ProRule" id="PRU00169"/>
    </source>
</evidence>
<keyword evidence="6 14" id="KW-0812">Transmembrane</keyword>
<feature type="domain" description="PAC" evidence="18">
    <location>
        <begin position="522"/>
        <end position="574"/>
    </location>
</feature>
<reference evidence="21" key="1">
    <citation type="journal article" date="2019" name="Int. J. Syst. Evol. Microbiol.">
        <title>The Global Catalogue of Microorganisms (GCM) 10K type strain sequencing project: providing services to taxonomists for standard genome sequencing and annotation.</title>
        <authorList>
            <consortium name="The Broad Institute Genomics Platform"/>
            <consortium name="The Broad Institute Genome Sequencing Center for Infectious Disease"/>
            <person name="Wu L."/>
            <person name="Ma J."/>
        </authorList>
    </citation>
    <scope>NUCLEOTIDE SEQUENCE [LARGE SCALE GENOMIC DNA]</scope>
    <source>
        <strain evidence="21">CCUG 57401</strain>
    </source>
</reference>
<dbReference type="PROSITE" id="PS50109">
    <property type="entry name" value="HIS_KIN"/>
    <property type="match status" value="1"/>
</dbReference>
<dbReference type="Pfam" id="PF01627">
    <property type="entry name" value="Hpt"/>
    <property type="match status" value="1"/>
</dbReference>
<dbReference type="CDD" id="cd16922">
    <property type="entry name" value="HATPase_EvgS-ArcB-TorS-like"/>
    <property type="match status" value="1"/>
</dbReference>
<dbReference type="PROSITE" id="PS50894">
    <property type="entry name" value="HPT"/>
    <property type="match status" value="1"/>
</dbReference>
<dbReference type="SMART" id="SM00086">
    <property type="entry name" value="PAC"/>
    <property type="match status" value="4"/>
</dbReference>
<dbReference type="Pfam" id="PF00512">
    <property type="entry name" value="HisKA"/>
    <property type="match status" value="1"/>
</dbReference>
<feature type="domain" description="HPt" evidence="19">
    <location>
        <begin position="1289"/>
        <end position="1392"/>
    </location>
</feature>
<comment type="caution">
    <text evidence="20">The sequence shown here is derived from an EMBL/GenBank/DDBJ whole genome shotgun (WGS) entry which is preliminary data.</text>
</comment>
<dbReference type="PANTHER" id="PTHR45339:SF1">
    <property type="entry name" value="HYBRID SIGNAL TRANSDUCTION HISTIDINE KINASE J"/>
    <property type="match status" value="1"/>
</dbReference>
<dbReference type="PROSITE" id="PS50113">
    <property type="entry name" value="PAC"/>
    <property type="match status" value="4"/>
</dbReference>
<evidence type="ECO:0000256" key="4">
    <source>
        <dbReference type="ARBA" id="ARBA00022475"/>
    </source>
</evidence>
<evidence type="ECO:0000256" key="2">
    <source>
        <dbReference type="ARBA" id="ARBA00004651"/>
    </source>
</evidence>
<dbReference type="Gene3D" id="1.10.287.130">
    <property type="match status" value="1"/>
</dbReference>
<dbReference type="InterPro" id="IPR011006">
    <property type="entry name" value="CheY-like_superfamily"/>
</dbReference>
<keyword evidence="5 13" id="KW-0597">Phosphoprotein</keyword>
<feature type="domain" description="Histidine kinase" evidence="15">
    <location>
        <begin position="869"/>
        <end position="1090"/>
    </location>
</feature>
<dbReference type="InterPro" id="IPR036641">
    <property type="entry name" value="HPT_dom_sf"/>
</dbReference>
<feature type="transmembrane region" description="Helical" evidence="14">
    <location>
        <begin position="16"/>
        <end position="37"/>
    </location>
</feature>
<keyword evidence="8" id="KW-0067">ATP-binding</keyword>
<feature type="transmembrane region" description="Helical" evidence="14">
    <location>
        <begin position="290"/>
        <end position="312"/>
    </location>
</feature>
<feature type="modified residue" description="4-aspartylphosphate" evidence="13">
    <location>
        <position position="1178"/>
    </location>
</feature>
<dbReference type="Gene3D" id="3.30.450.20">
    <property type="entry name" value="PAS domain"/>
    <property type="match status" value="5"/>
</dbReference>
<dbReference type="InterPro" id="IPR036890">
    <property type="entry name" value="HATPase_C_sf"/>
</dbReference>
<dbReference type="SUPFAM" id="SSF55874">
    <property type="entry name" value="ATPase domain of HSP90 chaperone/DNA topoisomerase II/histidine kinase"/>
    <property type="match status" value="1"/>
</dbReference>
<dbReference type="PROSITE" id="PS50110">
    <property type="entry name" value="RESPONSE_REGULATORY"/>
    <property type="match status" value="1"/>
</dbReference>
<dbReference type="InterPro" id="IPR036097">
    <property type="entry name" value="HisK_dim/P_sf"/>
</dbReference>
<evidence type="ECO:0000259" key="15">
    <source>
        <dbReference type="PROSITE" id="PS50109"/>
    </source>
</evidence>
<dbReference type="Gene3D" id="1.20.120.160">
    <property type="entry name" value="HPT domain"/>
    <property type="match status" value="1"/>
</dbReference>
<evidence type="ECO:0000256" key="1">
    <source>
        <dbReference type="ARBA" id="ARBA00000085"/>
    </source>
</evidence>
<evidence type="ECO:0000259" key="19">
    <source>
        <dbReference type="PROSITE" id="PS50894"/>
    </source>
</evidence>
<accession>A0ABW0N7U4</accession>
<dbReference type="Pfam" id="PF08448">
    <property type="entry name" value="PAS_4"/>
    <property type="match status" value="2"/>
</dbReference>
<evidence type="ECO:0000256" key="10">
    <source>
        <dbReference type="ARBA" id="ARBA00023012"/>
    </source>
</evidence>
<dbReference type="InterPro" id="IPR003594">
    <property type="entry name" value="HATPase_dom"/>
</dbReference>
<dbReference type="EC" id="2.7.13.3" evidence="3"/>
<evidence type="ECO:0000256" key="11">
    <source>
        <dbReference type="ARBA" id="ARBA00023136"/>
    </source>
</evidence>
<evidence type="ECO:0000259" key="18">
    <source>
        <dbReference type="PROSITE" id="PS50113"/>
    </source>
</evidence>
<evidence type="ECO:0000259" key="16">
    <source>
        <dbReference type="PROSITE" id="PS50110"/>
    </source>
</evidence>
<dbReference type="Gene3D" id="3.40.50.2300">
    <property type="match status" value="1"/>
</dbReference>
<dbReference type="SUPFAM" id="SSF47226">
    <property type="entry name" value="Histidine-containing phosphotransfer domain, HPT domain"/>
    <property type="match status" value="1"/>
</dbReference>
<evidence type="ECO:0000256" key="12">
    <source>
        <dbReference type="PROSITE-ProRule" id="PRU00110"/>
    </source>
</evidence>
<evidence type="ECO:0000256" key="3">
    <source>
        <dbReference type="ARBA" id="ARBA00012438"/>
    </source>
</evidence>
<evidence type="ECO:0000313" key="21">
    <source>
        <dbReference type="Proteomes" id="UP001596037"/>
    </source>
</evidence>
<keyword evidence="21" id="KW-1185">Reference proteome</keyword>
<gene>
    <name evidence="20" type="ORF">ACFPOE_00010</name>
</gene>
<dbReference type="PROSITE" id="PS50112">
    <property type="entry name" value="PAS"/>
    <property type="match status" value="3"/>
</dbReference>
<dbReference type="InterPro" id="IPR000700">
    <property type="entry name" value="PAS-assoc_C"/>
</dbReference>
<dbReference type="SUPFAM" id="SSF52172">
    <property type="entry name" value="CheY-like"/>
    <property type="match status" value="1"/>
</dbReference>
<dbReference type="InterPro" id="IPR008207">
    <property type="entry name" value="Sig_transdc_His_kin_Hpt_dom"/>
</dbReference>
<dbReference type="InterPro" id="IPR000014">
    <property type="entry name" value="PAS"/>
</dbReference>
<evidence type="ECO:0000256" key="9">
    <source>
        <dbReference type="ARBA" id="ARBA00022989"/>
    </source>
</evidence>
<dbReference type="InterPro" id="IPR005467">
    <property type="entry name" value="His_kinase_dom"/>
</dbReference>
<dbReference type="PANTHER" id="PTHR45339">
    <property type="entry name" value="HYBRID SIGNAL TRANSDUCTION HISTIDINE KINASE J"/>
    <property type="match status" value="1"/>
</dbReference>
<evidence type="ECO:0000259" key="17">
    <source>
        <dbReference type="PROSITE" id="PS50112"/>
    </source>
</evidence>
<dbReference type="SMART" id="SM00091">
    <property type="entry name" value="PAS"/>
    <property type="match status" value="3"/>
</dbReference>
<dbReference type="CDD" id="cd00130">
    <property type="entry name" value="PAS"/>
    <property type="match status" value="4"/>
</dbReference>
<feature type="domain" description="PAS" evidence="17">
    <location>
        <begin position="708"/>
        <end position="777"/>
    </location>
</feature>
<dbReference type="InterPro" id="IPR004358">
    <property type="entry name" value="Sig_transdc_His_kin-like_C"/>
</dbReference>
<name>A0ABW0N7U4_9BURK</name>
<evidence type="ECO:0000256" key="5">
    <source>
        <dbReference type="ARBA" id="ARBA00022553"/>
    </source>
</evidence>
<dbReference type="Proteomes" id="UP001596037">
    <property type="component" value="Unassembled WGS sequence"/>
</dbReference>
<organism evidence="20 21">
    <name type="scientific">Caenimonas terrae</name>
    <dbReference type="NCBI Taxonomy" id="696074"/>
    <lineage>
        <taxon>Bacteria</taxon>
        <taxon>Pseudomonadati</taxon>
        <taxon>Pseudomonadota</taxon>
        <taxon>Betaproteobacteria</taxon>
        <taxon>Burkholderiales</taxon>
        <taxon>Comamonadaceae</taxon>
        <taxon>Caenimonas</taxon>
    </lineage>
</organism>
<keyword evidence="4" id="KW-1003">Cell membrane</keyword>
<evidence type="ECO:0000256" key="8">
    <source>
        <dbReference type="ARBA" id="ARBA00022840"/>
    </source>
</evidence>
<dbReference type="SUPFAM" id="SSF47384">
    <property type="entry name" value="Homodimeric domain of signal transducing histidine kinase"/>
    <property type="match status" value="1"/>
</dbReference>
<dbReference type="SMART" id="SM00448">
    <property type="entry name" value="REC"/>
    <property type="match status" value="1"/>
</dbReference>
<dbReference type="SMART" id="SM00388">
    <property type="entry name" value="HisKA"/>
    <property type="match status" value="1"/>
</dbReference>
<dbReference type="CDD" id="cd12914">
    <property type="entry name" value="PDC1_DGC_like"/>
    <property type="match status" value="1"/>
</dbReference>
<dbReference type="Pfam" id="PF00072">
    <property type="entry name" value="Response_reg"/>
    <property type="match status" value="1"/>
</dbReference>
<proteinExistence type="predicted"/>
<keyword evidence="9 14" id="KW-1133">Transmembrane helix</keyword>